<keyword evidence="2" id="KW-1185">Reference proteome</keyword>
<gene>
    <name evidence="1" type="ORF">ACFSQT_10180</name>
</gene>
<proteinExistence type="predicted"/>
<accession>A0ABW4WAH9</accession>
<protein>
    <submittedName>
        <fullName evidence="1">Uncharacterized protein</fullName>
    </submittedName>
</protein>
<name>A0ABW4WAH9_9HYPH</name>
<dbReference type="RefSeq" id="WP_379018180.1">
    <property type="nucleotide sequence ID" value="NZ_JBHUGY010000017.1"/>
</dbReference>
<sequence length="78" mass="7759">MATNDKRQVEAKALAEVLREASVRLDNAVSQLKAAGVPIDSILKRKAALDDNNTGCNTACSCGGGGGGGGGGNCVAIQ</sequence>
<organism evidence="1 2">
    <name type="scientific">Mesorhizobium calcicola</name>
    <dbReference type="NCBI Taxonomy" id="1300310"/>
    <lineage>
        <taxon>Bacteria</taxon>
        <taxon>Pseudomonadati</taxon>
        <taxon>Pseudomonadota</taxon>
        <taxon>Alphaproteobacteria</taxon>
        <taxon>Hyphomicrobiales</taxon>
        <taxon>Phyllobacteriaceae</taxon>
        <taxon>Mesorhizobium</taxon>
    </lineage>
</organism>
<reference evidence="2" key="1">
    <citation type="journal article" date="2019" name="Int. J. Syst. Evol. Microbiol.">
        <title>The Global Catalogue of Microorganisms (GCM) 10K type strain sequencing project: providing services to taxonomists for standard genome sequencing and annotation.</title>
        <authorList>
            <consortium name="The Broad Institute Genomics Platform"/>
            <consortium name="The Broad Institute Genome Sequencing Center for Infectious Disease"/>
            <person name="Wu L."/>
            <person name="Ma J."/>
        </authorList>
    </citation>
    <scope>NUCLEOTIDE SEQUENCE [LARGE SCALE GENOMIC DNA]</scope>
    <source>
        <strain evidence="2">CGMCC 1.16226</strain>
    </source>
</reference>
<comment type="caution">
    <text evidence="1">The sequence shown here is derived from an EMBL/GenBank/DDBJ whole genome shotgun (WGS) entry which is preliminary data.</text>
</comment>
<dbReference type="Proteomes" id="UP001597349">
    <property type="component" value="Unassembled WGS sequence"/>
</dbReference>
<evidence type="ECO:0000313" key="1">
    <source>
        <dbReference type="EMBL" id="MFD2053439.1"/>
    </source>
</evidence>
<dbReference type="EMBL" id="JBHUGY010000017">
    <property type="protein sequence ID" value="MFD2053439.1"/>
    <property type="molecule type" value="Genomic_DNA"/>
</dbReference>
<evidence type="ECO:0000313" key="2">
    <source>
        <dbReference type="Proteomes" id="UP001597349"/>
    </source>
</evidence>